<protein>
    <recommendedName>
        <fullName evidence="3 9">Gluconokinase</fullName>
        <ecNumber evidence="3 9">2.7.1.12</ecNumber>
    </recommendedName>
</protein>
<keyword evidence="4 9" id="KW-0808">Transferase</keyword>
<dbReference type="EC" id="2.7.1.12" evidence="3 9"/>
<comment type="similarity">
    <text evidence="2 9">Belongs to the gluconokinase GntK/GntV family.</text>
</comment>
<dbReference type="RefSeq" id="WP_157428265.1">
    <property type="nucleotide sequence ID" value="NZ_BAAANK010000006.1"/>
</dbReference>
<dbReference type="InterPro" id="IPR006001">
    <property type="entry name" value="Therm_gnt_kin"/>
</dbReference>
<dbReference type="EMBL" id="BAAANK010000006">
    <property type="protein sequence ID" value="GAA1837094.1"/>
    <property type="molecule type" value="Genomic_DNA"/>
</dbReference>
<evidence type="ECO:0000313" key="10">
    <source>
        <dbReference type="EMBL" id="GAA1837094.1"/>
    </source>
</evidence>
<evidence type="ECO:0000256" key="4">
    <source>
        <dbReference type="ARBA" id="ARBA00022679"/>
    </source>
</evidence>
<dbReference type="PANTHER" id="PTHR43442">
    <property type="entry name" value="GLUCONOKINASE-RELATED"/>
    <property type="match status" value="1"/>
</dbReference>
<comment type="catalytic activity">
    <reaction evidence="8 9">
        <text>D-gluconate + ATP = 6-phospho-D-gluconate + ADP + H(+)</text>
        <dbReference type="Rhea" id="RHEA:19433"/>
        <dbReference type="ChEBI" id="CHEBI:15378"/>
        <dbReference type="ChEBI" id="CHEBI:18391"/>
        <dbReference type="ChEBI" id="CHEBI:30616"/>
        <dbReference type="ChEBI" id="CHEBI:58759"/>
        <dbReference type="ChEBI" id="CHEBI:456216"/>
        <dbReference type="EC" id="2.7.1.12"/>
    </reaction>
</comment>
<keyword evidence="7 9" id="KW-0067">ATP-binding</keyword>
<evidence type="ECO:0000256" key="1">
    <source>
        <dbReference type="ARBA" id="ARBA00004761"/>
    </source>
</evidence>
<sequence>MHPVIVVMGVSGSGKSTIGALLAHELGVPFADADDLHPLANIEKMAAGIPLDDEDRRPWLATVGAALAEGQRTGAGLVIACSALKRSYREAILAQAPAAHFVHLHGTVELLTERTGARTGHFMPASLLESQLAVLEPLGPDEPGVVVDVAGQTATIVEQLAARLGD</sequence>
<evidence type="ECO:0000256" key="2">
    <source>
        <dbReference type="ARBA" id="ARBA00008420"/>
    </source>
</evidence>
<gene>
    <name evidence="10" type="ORF">GCM10009750_22650</name>
</gene>
<keyword evidence="5 9" id="KW-0547">Nucleotide-binding</keyword>
<accession>A0ABP4Z436</accession>
<evidence type="ECO:0000256" key="6">
    <source>
        <dbReference type="ARBA" id="ARBA00022777"/>
    </source>
</evidence>
<proteinExistence type="inferred from homology"/>
<name>A0ABP4Z436_9MICO</name>
<dbReference type="InterPro" id="IPR027417">
    <property type="entry name" value="P-loop_NTPase"/>
</dbReference>
<keyword evidence="6 9" id="KW-0418">Kinase</keyword>
<evidence type="ECO:0000256" key="7">
    <source>
        <dbReference type="ARBA" id="ARBA00022840"/>
    </source>
</evidence>
<dbReference type="NCBIfam" id="TIGR01313">
    <property type="entry name" value="therm_gnt_kin"/>
    <property type="match status" value="1"/>
</dbReference>
<dbReference type="Gene3D" id="3.40.50.300">
    <property type="entry name" value="P-loop containing nucleotide triphosphate hydrolases"/>
    <property type="match status" value="1"/>
</dbReference>
<dbReference type="CDD" id="cd02021">
    <property type="entry name" value="GntK"/>
    <property type="match status" value="1"/>
</dbReference>
<evidence type="ECO:0000313" key="11">
    <source>
        <dbReference type="Proteomes" id="UP001501746"/>
    </source>
</evidence>
<evidence type="ECO:0000256" key="8">
    <source>
        <dbReference type="ARBA" id="ARBA00048090"/>
    </source>
</evidence>
<keyword evidence="11" id="KW-1185">Reference proteome</keyword>
<dbReference type="Proteomes" id="UP001501746">
    <property type="component" value="Unassembled WGS sequence"/>
</dbReference>
<organism evidence="10 11">
    <name type="scientific">Agromyces salentinus</name>
    <dbReference type="NCBI Taxonomy" id="269421"/>
    <lineage>
        <taxon>Bacteria</taxon>
        <taxon>Bacillati</taxon>
        <taxon>Actinomycetota</taxon>
        <taxon>Actinomycetes</taxon>
        <taxon>Micrococcales</taxon>
        <taxon>Microbacteriaceae</taxon>
        <taxon>Agromyces</taxon>
    </lineage>
</organism>
<evidence type="ECO:0000256" key="3">
    <source>
        <dbReference type="ARBA" id="ARBA00012054"/>
    </source>
</evidence>
<evidence type="ECO:0000256" key="9">
    <source>
        <dbReference type="RuleBase" id="RU363066"/>
    </source>
</evidence>
<dbReference type="PANTHER" id="PTHR43442:SF3">
    <property type="entry name" value="GLUCONOKINASE-RELATED"/>
    <property type="match status" value="1"/>
</dbReference>
<dbReference type="Pfam" id="PF01202">
    <property type="entry name" value="SKI"/>
    <property type="match status" value="1"/>
</dbReference>
<dbReference type="SUPFAM" id="SSF52540">
    <property type="entry name" value="P-loop containing nucleoside triphosphate hydrolases"/>
    <property type="match status" value="1"/>
</dbReference>
<comment type="caution">
    <text evidence="10">The sequence shown here is derived from an EMBL/GenBank/DDBJ whole genome shotgun (WGS) entry which is preliminary data.</text>
</comment>
<dbReference type="InterPro" id="IPR031322">
    <property type="entry name" value="Shikimate/glucono_kinase"/>
</dbReference>
<reference evidence="11" key="1">
    <citation type="journal article" date="2019" name="Int. J. Syst. Evol. Microbiol.">
        <title>The Global Catalogue of Microorganisms (GCM) 10K type strain sequencing project: providing services to taxonomists for standard genome sequencing and annotation.</title>
        <authorList>
            <consortium name="The Broad Institute Genomics Platform"/>
            <consortium name="The Broad Institute Genome Sequencing Center for Infectious Disease"/>
            <person name="Wu L."/>
            <person name="Ma J."/>
        </authorList>
    </citation>
    <scope>NUCLEOTIDE SEQUENCE [LARGE SCALE GENOMIC DNA]</scope>
    <source>
        <strain evidence="11">JCM 14323</strain>
    </source>
</reference>
<evidence type="ECO:0000256" key="5">
    <source>
        <dbReference type="ARBA" id="ARBA00022741"/>
    </source>
</evidence>
<comment type="pathway">
    <text evidence="1">Carbohydrate acid metabolism.</text>
</comment>